<evidence type="ECO:0000313" key="2">
    <source>
        <dbReference type="EMBL" id="CAD7405180.1"/>
    </source>
</evidence>
<gene>
    <name evidence="2" type="ORF">TCEB3V08_LOCUS7868</name>
</gene>
<sequence length="321" mass="35631">MLSSTAEDGEIEVRVSLNNLSPQDSNQRVAQRLSGRPHSRGHQANERCRGLYKLRVTSEQSDLVVMAVDGDAIVDCLLVESVVLLCNARRDEMARGEGGGKESIKLCQRPVSTLGQLREEGWVRRGNELTTEQFSFMRSINGQARKCSLSRAVHAGCWIDVVQACLHLFTLLQWVWNEVNPASWGQMRSYSNGKVVAPVYKTEINGCKFQCGDLSTSYMHRSFALSLPTEGGCSVNIRVIQNKSVPGPRIEPRPPAQKSDTLPLDRQLANALVVLSPTIEDGEIEVRISDGERKGERRGVALQPTKVSFRANENRWITETG</sequence>
<protein>
    <submittedName>
        <fullName evidence="2">Uncharacterized protein</fullName>
    </submittedName>
</protein>
<dbReference type="EMBL" id="OC319370">
    <property type="protein sequence ID" value="CAD7405180.1"/>
    <property type="molecule type" value="Genomic_DNA"/>
</dbReference>
<name>A0A7R9CZA0_TIMCR</name>
<dbReference type="AlphaFoldDB" id="A0A7R9CZA0"/>
<reference evidence="2" key="1">
    <citation type="submission" date="2020-11" db="EMBL/GenBank/DDBJ databases">
        <authorList>
            <person name="Tran Van P."/>
        </authorList>
    </citation>
    <scope>NUCLEOTIDE SEQUENCE</scope>
</reference>
<accession>A0A7R9CZA0</accession>
<evidence type="ECO:0000256" key="1">
    <source>
        <dbReference type="SAM" id="MobiDB-lite"/>
    </source>
</evidence>
<organism evidence="2">
    <name type="scientific">Timema cristinae</name>
    <name type="common">Walking stick</name>
    <dbReference type="NCBI Taxonomy" id="61476"/>
    <lineage>
        <taxon>Eukaryota</taxon>
        <taxon>Metazoa</taxon>
        <taxon>Ecdysozoa</taxon>
        <taxon>Arthropoda</taxon>
        <taxon>Hexapoda</taxon>
        <taxon>Insecta</taxon>
        <taxon>Pterygota</taxon>
        <taxon>Neoptera</taxon>
        <taxon>Polyneoptera</taxon>
        <taxon>Phasmatodea</taxon>
        <taxon>Timematodea</taxon>
        <taxon>Timematoidea</taxon>
        <taxon>Timematidae</taxon>
        <taxon>Timema</taxon>
    </lineage>
</organism>
<proteinExistence type="predicted"/>
<feature type="region of interest" description="Disordered" evidence="1">
    <location>
        <begin position="23"/>
        <end position="44"/>
    </location>
</feature>